<accession>A0ABW8H729</accession>
<proteinExistence type="predicted"/>
<organism evidence="1 2">
    <name type="scientific">Streptomyces ardesiacus</name>
    <dbReference type="NCBI Taxonomy" id="285564"/>
    <lineage>
        <taxon>Bacteria</taxon>
        <taxon>Bacillati</taxon>
        <taxon>Actinomycetota</taxon>
        <taxon>Actinomycetes</taxon>
        <taxon>Kitasatosporales</taxon>
        <taxon>Streptomycetaceae</taxon>
        <taxon>Streptomyces</taxon>
    </lineage>
</organism>
<keyword evidence="2" id="KW-1185">Reference proteome</keyword>
<evidence type="ECO:0000313" key="2">
    <source>
        <dbReference type="Proteomes" id="UP001617907"/>
    </source>
</evidence>
<evidence type="ECO:0000313" key="1">
    <source>
        <dbReference type="EMBL" id="MFJ6036564.1"/>
    </source>
</evidence>
<dbReference type="Proteomes" id="UP001617907">
    <property type="component" value="Unassembled WGS sequence"/>
</dbReference>
<protein>
    <submittedName>
        <fullName evidence="1">N4-gp56 family major capsid protein</fullName>
    </submittedName>
</protein>
<dbReference type="EMBL" id="JBIVPC010000005">
    <property type="protein sequence ID" value="MFJ6036564.1"/>
    <property type="molecule type" value="Genomic_DNA"/>
</dbReference>
<sequence length="283" mass="29859">MAISAFKPEVWNANLLVALERSHVYAAAGVVNRDYEGDIASYGDTVHIVGLAEPTVGTYTPHTDITIEDVDDVDSILAIDQAKYFAFEVDDVEKRQARNGGAILTEQARKAAYKLRDTADKYVAGLMAAGVDAGNLVAEATLTDPGAAYDLLVDLGTLLDESDVPDEGRWAVVTPAFYGLLKKDDRFVGTGDAQAAMTRVNGIVGEAAGLSIRRSNNAPDGPGAGAGKLIIAGYNGAVTYAEQINKTEATRKEKGFADIVKGLHLYGSKVVRPTGLAAADVII</sequence>
<dbReference type="RefSeq" id="WP_350890784.1">
    <property type="nucleotide sequence ID" value="NZ_JBEOTR010000011.1"/>
</dbReference>
<gene>
    <name evidence="1" type="ORF">ACIQFM_09905</name>
</gene>
<reference evidence="1 2" key="1">
    <citation type="submission" date="2024-10" db="EMBL/GenBank/DDBJ databases">
        <title>The Natural Products Discovery Center: Release of the First 8490 Sequenced Strains for Exploring Actinobacteria Biosynthetic Diversity.</title>
        <authorList>
            <person name="Kalkreuter E."/>
            <person name="Kautsar S.A."/>
            <person name="Yang D."/>
            <person name="Bader C.D."/>
            <person name="Teijaro C.N."/>
            <person name="Fluegel L."/>
            <person name="Davis C.M."/>
            <person name="Simpson J.R."/>
            <person name="Lauterbach L."/>
            <person name="Steele A.D."/>
            <person name="Gui C."/>
            <person name="Meng S."/>
            <person name="Li G."/>
            <person name="Viehrig K."/>
            <person name="Ye F."/>
            <person name="Su P."/>
            <person name="Kiefer A.F."/>
            <person name="Nichols A."/>
            <person name="Cepeda A.J."/>
            <person name="Yan W."/>
            <person name="Fan B."/>
            <person name="Jiang Y."/>
            <person name="Adhikari A."/>
            <person name="Zheng C.-J."/>
            <person name="Schuster L."/>
            <person name="Cowan T.M."/>
            <person name="Smanski M.J."/>
            <person name="Chevrette M.G."/>
            <person name="De Carvalho L.P.S."/>
            <person name="Shen B."/>
        </authorList>
    </citation>
    <scope>NUCLEOTIDE SEQUENCE [LARGE SCALE GENOMIC DNA]</scope>
    <source>
        <strain evidence="1 2">NPDC093086</strain>
    </source>
</reference>
<name>A0ABW8H729_9ACTN</name>
<comment type="caution">
    <text evidence="1">The sequence shown here is derived from an EMBL/GenBank/DDBJ whole genome shotgun (WGS) entry which is preliminary data.</text>
</comment>